<dbReference type="HOGENOM" id="CLU_741759_0_0_6"/>
<dbReference type="AlphaFoldDB" id="K8WHT7"/>
<protein>
    <submittedName>
        <fullName evidence="1">Uncharacterized protein</fullName>
    </submittedName>
</protein>
<reference evidence="1 2" key="1">
    <citation type="journal article" date="2012" name="BMC Genomics">
        <title>Comparative genomics of bacteria in the genus Providencia isolated from wild Drosophila melanogaster.</title>
        <authorList>
            <person name="Galac M.R."/>
            <person name="Lazzaro B.P."/>
        </authorList>
    </citation>
    <scope>NUCLEOTIDE SEQUENCE [LARGE SCALE GENOMIC DNA]</scope>
    <source>
        <strain evidence="1 2">DSM 19967</strain>
    </source>
</reference>
<dbReference type="OrthoDB" id="6463051at2"/>
<organism evidence="1 2">
    <name type="scientific">Providencia sneebia DSM 19967</name>
    <dbReference type="NCBI Taxonomy" id="1141660"/>
    <lineage>
        <taxon>Bacteria</taxon>
        <taxon>Pseudomonadati</taxon>
        <taxon>Pseudomonadota</taxon>
        <taxon>Gammaproteobacteria</taxon>
        <taxon>Enterobacterales</taxon>
        <taxon>Morganellaceae</taxon>
        <taxon>Providencia</taxon>
    </lineage>
</organism>
<comment type="caution">
    <text evidence="1">The sequence shown here is derived from an EMBL/GenBank/DDBJ whole genome shotgun (WGS) entry which is preliminary data.</text>
</comment>
<accession>K8WHT7</accession>
<sequence length="391" mass="44013">MNIYNINIGSSDFFSDDKIKKDEEIKNLNPQLKIANTIDNLLHSKNDLGKPSLAMETLLSVANHQKQVTLQMLGQNVDSELAITLILKDSINKYTLQLESIYAWTVGGKSVLAPMLKMMSESIFAGNVSSTKFEDLIQIIVIDMMLRGKLPDSMKKVAGYFLEDAGSGTHAPMTQMTPKDLEKFMLDIYQLALKDDPNSLAYSIANTIEKNHKNEFMAYQRSFAANFWTNPDGFMDGFVGNKNIPPITGQSHDVSPFFKLSIISTLSLKGDLSADDFNKILVSDLSTIKDIAGIDGKMVDWIIAETSDVVEWKGNGKDGVGSGQRWWTFPGYGIDYQYLEKIFNEFPPRNLTEEEAEEINRIGDQVKMIQQTLKYWLQICNDERLAMARNI</sequence>
<dbReference type="RefSeq" id="WP_008914850.1">
    <property type="nucleotide sequence ID" value="NZ_CM001773.1"/>
</dbReference>
<evidence type="ECO:0000313" key="2">
    <source>
        <dbReference type="Proteomes" id="UP000010290"/>
    </source>
</evidence>
<name>K8WHT7_9GAMM</name>
<dbReference type="PATRIC" id="fig|1141660.3.peg.999"/>
<keyword evidence="2" id="KW-1185">Reference proteome</keyword>
<dbReference type="EMBL" id="AKKN01000005">
    <property type="protein sequence ID" value="EKT60143.1"/>
    <property type="molecule type" value="Genomic_DNA"/>
</dbReference>
<dbReference type="Proteomes" id="UP000010290">
    <property type="component" value="Chromosome"/>
</dbReference>
<evidence type="ECO:0000313" key="1">
    <source>
        <dbReference type="EMBL" id="EKT60143.1"/>
    </source>
</evidence>
<proteinExistence type="predicted"/>
<gene>
    <name evidence="1" type="ORF">OO7_04929</name>
</gene>